<dbReference type="Pfam" id="PF01066">
    <property type="entry name" value="CDP-OH_P_transf"/>
    <property type="match status" value="1"/>
</dbReference>
<dbReference type="OrthoDB" id="9790577at2"/>
<organism evidence="4 5">
    <name type="scientific">Petrocella atlantisensis</name>
    <dbReference type="NCBI Taxonomy" id="2173034"/>
    <lineage>
        <taxon>Bacteria</taxon>
        <taxon>Bacillati</taxon>
        <taxon>Bacillota</taxon>
        <taxon>Clostridia</taxon>
        <taxon>Lachnospirales</taxon>
        <taxon>Vallitaleaceae</taxon>
        <taxon>Petrocella</taxon>
    </lineage>
</organism>
<evidence type="ECO:0000313" key="5">
    <source>
        <dbReference type="Proteomes" id="UP000279029"/>
    </source>
</evidence>
<evidence type="ECO:0000313" key="4">
    <source>
        <dbReference type="EMBL" id="VDN46933.1"/>
    </source>
</evidence>
<name>A0A3P7P9U4_9FIRM</name>
<dbReference type="InterPro" id="IPR000462">
    <property type="entry name" value="CDP-OH_P_trans"/>
</dbReference>
<protein>
    <submittedName>
        <fullName evidence="4">CDP-alcohol phosphatidyltransferase family protein</fullName>
    </submittedName>
</protein>
<feature type="transmembrane region" description="Helical" evidence="3">
    <location>
        <begin position="111"/>
        <end position="134"/>
    </location>
</feature>
<comment type="similarity">
    <text evidence="2">Belongs to the CDP-alcohol phosphatidyltransferase class-I family.</text>
</comment>
<feature type="transmembrane region" description="Helical" evidence="3">
    <location>
        <begin position="33"/>
        <end position="61"/>
    </location>
</feature>
<dbReference type="InterPro" id="IPR048254">
    <property type="entry name" value="CDP_ALCOHOL_P_TRANSF_CS"/>
</dbReference>
<evidence type="ECO:0000256" key="2">
    <source>
        <dbReference type="RuleBase" id="RU003750"/>
    </source>
</evidence>
<feature type="transmembrane region" description="Helical" evidence="3">
    <location>
        <begin position="155"/>
        <end position="181"/>
    </location>
</feature>
<keyword evidence="3" id="KW-0472">Membrane</keyword>
<dbReference type="RefSeq" id="WP_125136351.1">
    <property type="nucleotide sequence ID" value="NZ_LR130778.1"/>
</dbReference>
<sequence>MLDTKARNIIQPFIGKCAELFIKKGLSANQVTIIALLIGLIPAIMMTMGVSSILAVMILWLSGLFDAIDGTIARKTNTMSPFGSVMDVTFDRVVEISLLLSIGYCYSNEPMIFVILASSIILSMTIFLTVGAASEKATEKSFYYQPGLAERTEGFILFSLMMIFTNYVDILAIIFSGLVLFTACQRFIEAYKHLR</sequence>
<dbReference type="Gene3D" id="1.20.120.1760">
    <property type="match status" value="1"/>
</dbReference>
<dbReference type="AlphaFoldDB" id="A0A3P7P9U4"/>
<dbReference type="InterPro" id="IPR043130">
    <property type="entry name" value="CDP-OH_PTrfase_TM_dom"/>
</dbReference>
<dbReference type="KEGG" id="cbar:PATL70BA_1059"/>
<evidence type="ECO:0000256" key="3">
    <source>
        <dbReference type="SAM" id="Phobius"/>
    </source>
</evidence>
<dbReference type="GO" id="GO:0016780">
    <property type="term" value="F:phosphotransferase activity, for other substituted phosphate groups"/>
    <property type="evidence" value="ECO:0007669"/>
    <property type="project" value="InterPro"/>
</dbReference>
<gene>
    <name evidence="4" type="ORF">PATL70BA_1059</name>
</gene>
<reference evidence="4 5" key="1">
    <citation type="submission" date="2018-09" db="EMBL/GenBank/DDBJ databases">
        <authorList>
            <person name="Postec A."/>
        </authorList>
    </citation>
    <scope>NUCLEOTIDE SEQUENCE [LARGE SCALE GENOMIC DNA]</scope>
    <source>
        <strain evidence="4">70B-A</strain>
    </source>
</reference>
<dbReference type="PROSITE" id="PS00379">
    <property type="entry name" value="CDP_ALCOHOL_P_TRANSF"/>
    <property type="match status" value="1"/>
</dbReference>
<proteinExistence type="inferred from homology"/>
<accession>A0A3P7P9U4</accession>
<evidence type="ECO:0000256" key="1">
    <source>
        <dbReference type="ARBA" id="ARBA00022679"/>
    </source>
</evidence>
<dbReference type="EMBL" id="LR130778">
    <property type="protein sequence ID" value="VDN46933.1"/>
    <property type="molecule type" value="Genomic_DNA"/>
</dbReference>
<dbReference type="GO" id="GO:0016020">
    <property type="term" value="C:membrane"/>
    <property type="evidence" value="ECO:0007669"/>
    <property type="project" value="InterPro"/>
</dbReference>
<keyword evidence="3" id="KW-0812">Transmembrane</keyword>
<keyword evidence="3" id="KW-1133">Transmembrane helix</keyword>
<dbReference type="GO" id="GO:0008654">
    <property type="term" value="P:phospholipid biosynthetic process"/>
    <property type="evidence" value="ECO:0007669"/>
    <property type="project" value="InterPro"/>
</dbReference>
<keyword evidence="1 2" id="KW-0808">Transferase</keyword>
<keyword evidence="5" id="KW-1185">Reference proteome</keyword>
<dbReference type="Proteomes" id="UP000279029">
    <property type="component" value="Chromosome"/>
</dbReference>